<keyword evidence="12" id="KW-1185">Reference proteome</keyword>
<reference evidence="11 12" key="1">
    <citation type="submission" date="2016-10" db="EMBL/GenBank/DDBJ databases">
        <authorList>
            <person name="de Groot N.N."/>
        </authorList>
    </citation>
    <scope>NUCLEOTIDE SEQUENCE [LARGE SCALE GENOMIC DNA]</scope>
    <source>
        <strain evidence="11 12">CGMCC 1.7727</strain>
    </source>
</reference>
<dbReference type="Pfam" id="PF00999">
    <property type="entry name" value="Na_H_Exchanger"/>
    <property type="match status" value="1"/>
</dbReference>
<dbReference type="PANTHER" id="PTHR43562">
    <property type="entry name" value="NAPA-TYPE SODIUM/HYDROGEN ANTIPORTER"/>
    <property type="match status" value="1"/>
</dbReference>
<dbReference type="InterPro" id="IPR036291">
    <property type="entry name" value="NAD(P)-bd_dom_sf"/>
</dbReference>
<dbReference type="GO" id="GO:0015297">
    <property type="term" value="F:antiporter activity"/>
    <property type="evidence" value="ECO:0007669"/>
    <property type="project" value="UniProtKB-KW"/>
</dbReference>
<dbReference type="Gene3D" id="1.20.1530.20">
    <property type="match status" value="1"/>
</dbReference>
<accession>A0A1H9SQT0</accession>
<dbReference type="InterPro" id="IPR006153">
    <property type="entry name" value="Cation/H_exchanger_TM"/>
</dbReference>
<dbReference type="EMBL" id="FOGL01000011">
    <property type="protein sequence ID" value="SER87234.1"/>
    <property type="molecule type" value="Genomic_DNA"/>
</dbReference>
<dbReference type="InterPro" id="IPR006037">
    <property type="entry name" value="RCK_C"/>
</dbReference>
<dbReference type="Gene3D" id="3.40.50.720">
    <property type="entry name" value="NAD(P)-binding Rossmann-like Domain"/>
    <property type="match status" value="1"/>
</dbReference>
<evidence type="ECO:0000256" key="3">
    <source>
        <dbReference type="ARBA" id="ARBA00022448"/>
    </source>
</evidence>
<feature type="domain" description="RCK C-terminal" evidence="10">
    <location>
        <begin position="533"/>
        <end position="613"/>
    </location>
</feature>
<dbReference type="GO" id="GO:0016020">
    <property type="term" value="C:membrane"/>
    <property type="evidence" value="ECO:0007669"/>
    <property type="project" value="UniProtKB-SubCell"/>
</dbReference>
<keyword evidence="7" id="KW-0406">Ion transport</keyword>
<feature type="transmembrane region" description="Helical" evidence="9">
    <location>
        <begin position="192"/>
        <end position="212"/>
    </location>
</feature>
<feature type="transmembrane region" description="Helical" evidence="9">
    <location>
        <begin position="62"/>
        <end position="82"/>
    </location>
</feature>
<evidence type="ECO:0000256" key="9">
    <source>
        <dbReference type="SAM" id="Phobius"/>
    </source>
</evidence>
<organism evidence="11 12">
    <name type="scientific">Gracilibacillus ureilyticus</name>
    <dbReference type="NCBI Taxonomy" id="531814"/>
    <lineage>
        <taxon>Bacteria</taxon>
        <taxon>Bacillati</taxon>
        <taxon>Bacillota</taxon>
        <taxon>Bacilli</taxon>
        <taxon>Bacillales</taxon>
        <taxon>Bacillaceae</taxon>
        <taxon>Gracilibacillus</taxon>
    </lineage>
</organism>
<evidence type="ECO:0000256" key="5">
    <source>
        <dbReference type="ARBA" id="ARBA00022692"/>
    </source>
</evidence>
<keyword evidence="4" id="KW-0050">Antiport</keyword>
<evidence type="ECO:0000313" key="11">
    <source>
        <dbReference type="EMBL" id="SER87234.1"/>
    </source>
</evidence>
<feature type="transmembrane region" description="Helical" evidence="9">
    <location>
        <begin position="370"/>
        <end position="387"/>
    </location>
</feature>
<keyword evidence="5 9" id="KW-0812">Transmembrane</keyword>
<dbReference type="AlphaFoldDB" id="A0A1H9SQT0"/>
<evidence type="ECO:0000256" key="4">
    <source>
        <dbReference type="ARBA" id="ARBA00022449"/>
    </source>
</evidence>
<feature type="transmembrane region" description="Helical" evidence="9">
    <location>
        <begin position="102"/>
        <end position="124"/>
    </location>
</feature>
<dbReference type="Proteomes" id="UP000199687">
    <property type="component" value="Unassembled WGS sequence"/>
</dbReference>
<evidence type="ECO:0000256" key="6">
    <source>
        <dbReference type="ARBA" id="ARBA00022989"/>
    </source>
</evidence>
<dbReference type="SUPFAM" id="SSF51735">
    <property type="entry name" value="NAD(P)-binding Rossmann-fold domains"/>
    <property type="match status" value="1"/>
</dbReference>
<dbReference type="PROSITE" id="PS51202">
    <property type="entry name" value="RCK_C"/>
    <property type="match status" value="1"/>
</dbReference>
<feature type="transmembrane region" description="Helical" evidence="9">
    <location>
        <begin position="130"/>
        <end position="150"/>
    </location>
</feature>
<feature type="transmembrane region" description="Helical" evidence="9">
    <location>
        <begin position="337"/>
        <end position="358"/>
    </location>
</feature>
<evidence type="ECO:0000256" key="1">
    <source>
        <dbReference type="ARBA" id="ARBA00004141"/>
    </source>
</evidence>
<dbReference type="InterPro" id="IPR038770">
    <property type="entry name" value="Na+/solute_symporter_sf"/>
</dbReference>
<keyword evidence="8 9" id="KW-0472">Membrane</keyword>
<dbReference type="OrthoDB" id="9793589at2"/>
<dbReference type="PANTHER" id="PTHR43562:SF1">
    <property type="entry name" value="NA(+)_H(+) ANTIPORTER YJBQ-RELATED"/>
    <property type="match status" value="1"/>
</dbReference>
<dbReference type="InterPro" id="IPR036721">
    <property type="entry name" value="RCK_C_sf"/>
</dbReference>
<evidence type="ECO:0000256" key="8">
    <source>
        <dbReference type="ARBA" id="ARBA00023136"/>
    </source>
</evidence>
<dbReference type="GO" id="GO:0008324">
    <property type="term" value="F:monoatomic cation transmembrane transporter activity"/>
    <property type="evidence" value="ECO:0007669"/>
    <property type="project" value="InterPro"/>
</dbReference>
<dbReference type="STRING" id="531814.SAMN04487944_111144"/>
<evidence type="ECO:0000256" key="7">
    <source>
        <dbReference type="ARBA" id="ARBA00023065"/>
    </source>
</evidence>
<feature type="transmembrane region" description="Helical" evidence="9">
    <location>
        <begin position="162"/>
        <end position="186"/>
    </location>
</feature>
<evidence type="ECO:0000313" key="12">
    <source>
        <dbReference type="Proteomes" id="UP000199687"/>
    </source>
</evidence>
<dbReference type="SUPFAM" id="SSF116726">
    <property type="entry name" value="TrkA C-terminal domain-like"/>
    <property type="match status" value="1"/>
</dbReference>
<evidence type="ECO:0000259" key="10">
    <source>
        <dbReference type="PROSITE" id="PS51202"/>
    </source>
</evidence>
<dbReference type="Gene3D" id="3.30.70.1450">
    <property type="entry name" value="Regulator of K+ conductance, C-terminal domain"/>
    <property type="match status" value="1"/>
</dbReference>
<sequence length="614" mass="68068">MEHGESISSLVIVVIAAFLTPILLHRFRLKMIPVVVAEIIVGLIIGQTGFNLVEESNWLETLSTLGFIFLMFLSGLEIDFSLFSNKKRRNQTENKMPNPVKIATLIFLGIFILSFGLSYLFVLFGFIDNVFLMTLIISTISLGVVVPTLKEAQAMQTTVGQTILLIAVIADLATMILLAVFVSFYGESSGNMWLLLILFAVGVLLYFVGKHFRNQSFIETMSKGTIQIGTRAVFTLIIFLVALSESVGAENILGAFLAGALVSLLAPNQDLVQKLDSFGYGFLIPIFFVMVGVELNLWALFDEPKVLALIPLLFIALLVSKVIPVALLKKWYDTHTVIAASMLLTSTLSLVIAAATIGERLGVITSEMNGALVLVAVLSCIITPAFFKKFFVNKEETEYVESIAFIGINQATIPVVRELDPNEFEAHLFHTRHDKIEDKQTRSIFDINLLDKYDISALQAAGVFDHDIVVVSTGDEEKNEEIATYAKNNGVERVIARIEIPAIEKRLNEIGVDVFSVLLSSKTLLKALIEAPHVVNIFTQQESALYEINMNNEQYDGTMLREFPFTGDVIMVRIFRGKDSIVPHGDTELLIGDRLIVTGSHEYVGDLQRLLEYV</sequence>
<comment type="similarity">
    <text evidence="2">Belongs to the monovalent cation:proton antiporter 2 (CPA2) transporter (TC 2.A.37) family.</text>
</comment>
<dbReference type="RefSeq" id="WP_089741389.1">
    <property type="nucleotide sequence ID" value="NZ_FOGL01000011.1"/>
</dbReference>
<dbReference type="Pfam" id="PF02254">
    <property type="entry name" value="TrkA_N"/>
    <property type="match status" value="1"/>
</dbReference>
<dbReference type="InterPro" id="IPR003148">
    <property type="entry name" value="RCK_N"/>
</dbReference>
<protein>
    <submittedName>
        <fullName evidence="11">Monovalent cation:H+ antiporter-2, CPA2 family</fullName>
    </submittedName>
</protein>
<feature type="transmembrane region" description="Helical" evidence="9">
    <location>
        <begin position="307"/>
        <end position="328"/>
    </location>
</feature>
<proteinExistence type="inferred from homology"/>
<feature type="transmembrane region" description="Helical" evidence="9">
    <location>
        <begin position="278"/>
        <end position="301"/>
    </location>
</feature>
<dbReference type="GO" id="GO:0006813">
    <property type="term" value="P:potassium ion transport"/>
    <property type="evidence" value="ECO:0007669"/>
    <property type="project" value="InterPro"/>
</dbReference>
<comment type="subcellular location">
    <subcellularLocation>
        <location evidence="1">Membrane</location>
        <topology evidence="1">Multi-pass membrane protein</topology>
    </subcellularLocation>
</comment>
<dbReference type="GO" id="GO:1902600">
    <property type="term" value="P:proton transmembrane transport"/>
    <property type="evidence" value="ECO:0007669"/>
    <property type="project" value="InterPro"/>
</dbReference>
<gene>
    <name evidence="11" type="ORF">SAMN04487944_111144</name>
</gene>
<feature type="transmembrane region" description="Helical" evidence="9">
    <location>
        <begin position="249"/>
        <end position="266"/>
    </location>
</feature>
<keyword evidence="3" id="KW-0813">Transport</keyword>
<dbReference type="Pfam" id="PF02080">
    <property type="entry name" value="TrkA_C"/>
    <property type="match status" value="1"/>
</dbReference>
<evidence type="ECO:0000256" key="2">
    <source>
        <dbReference type="ARBA" id="ARBA00005551"/>
    </source>
</evidence>
<name>A0A1H9SQT0_9BACI</name>
<feature type="transmembrane region" description="Helical" evidence="9">
    <location>
        <begin position="31"/>
        <end position="50"/>
    </location>
</feature>
<feature type="transmembrane region" description="Helical" evidence="9">
    <location>
        <begin position="6"/>
        <end position="24"/>
    </location>
</feature>
<keyword evidence="6 9" id="KW-1133">Transmembrane helix</keyword>